<reference evidence="2 3" key="1">
    <citation type="submission" date="2019-12" db="EMBL/GenBank/DDBJ databases">
        <title>Enteriobacteria Tanzani isolates_8377-8380.</title>
        <authorList>
            <person name="Subbiah M."/>
            <person name="Call D."/>
        </authorList>
    </citation>
    <scope>NUCLEOTIDE SEQUENCE [LARGE SCALE GENOMIC DNA]</scope>
    <source>
        <strain evidence="2 3">8379wE2</strain>
    </source>
</reference>
<organism evidence="2 3">
    <name type="scientific">Escherichia coli</name>
    <dbReference type="NCBI Taxonomy" id="562"/>
    <lineage>
        <taxon>Bacteria</taxon>
        <taxon>Pseudomonadati</taxon>
        <taxon>Pseudomonadota</taxon>
        <taxon>Gammaproteobacteria</taxon>
        <taxon>Enterobacterales</taxon>
        <taxon>Enterobacteriaceae</taxon>
        <taxon>Escherichia</taxon>
    </lineage>
</organism>
<dbReference type="AlphaFoldDB" id="A0A8T5ZDN1"/>
<keyword evidence="2" id="KW-0808">Transferase</keyword>
<gene>
    <name evidence="2" type="ORF">GP975_16680</name>
</gene>
<sequence length="96" mass="11226">KDVQYLAHDDKYQQNFQVPFMVISSDDKAHRVIKARRSANDFLGFFSQWTGIKAKEINIKYPFISEKKAGPIYITNFQLQKVDYNHLGTDIFDPKP</sequence>
<dbReference type="Proteomes" id="UP000460875">
    <property type="component" value="Unassembled WGS sequence"/>
</dbReference>
<evidence type="ECO:0000259" key="1">
    <source>
        <dbReference type="Pfam" id="PF00884"/>
    </source>
</evidence>
<feature type="non-terminal residue" evidence="2">
    <location>
        <position position="1"/>
    </location>
</feature>
<feature type="domain" description="Sulfatase N-terminal" evidence="1">
    <location>
        <begin position="4"/>
        <end position="52"/>
    </location>
</feature>
<dbReference type="GO" id="GO:0016740">
    <property type="term" value="F:transferase activity"/>
    <property type="evidence" value="ECO:0007669"/>
    <property type="project" value="UniProtKB-KW"/>
</dbReference>
<comment type="caution">
    <text evidence="2">The sequence shown here is derived from an EMBL/GenBank/DDBJ whole genome shotgun (WGS) entry which is preliminary data.</text>
</comment>
<evidence type="ECO:0000313" key="3">
    <source>
        <dbReference type="Proteomes" id="UP000460875"/>
    </source>
</evidence>
<name>A0A8T5ZDN1_ECOLX</name>
<proteinExistence type="predicted"/>
<dbReference type="EMBL" id="WTQT01000409">
    <property type="protein sequence ID" value="MWR39662.1"/>
    <property type="molecule type" value="Genomic_DNA"/>
</dbReference>
<evidence type="ECO:0000313" key="2">
    <source>
        <dbReference type="EMBL" id="MWR39662.1"/>
    </source>
</evidence>
<dbReference type="InterPro" id="IPR000917">
    <property type="entry name" value="Sulfatase_N"/>
</dbReference>
<dbReference type="Pfam" id="PF00884">
    <property type="entry name" value="Sulfatase"/>
    <property type="match status" value="1"/>
</dbReference>
<accession>A0A8T5ZDN1</accession>
<protein>
    <submittedName>
        <fullName evidence="2">Phosphoethanolamine transferase</fullName>
    </submittedName>
</protein>